<dbReference type="InterPro" id="IPR050373">
    <property type="entry name" value="Fibrinogen_C-term_domain"/>
</dbReference>
<reference evidence="2" key="5">
    <citation type="submission" date="2025-09" db="UniProtKB">
        <authorList>
            <consortium name="Ensembl"/>
        </authorList>
    </citation>
    <scope>IDENTIFICATION</scope>
</reference>
<dbReference type="InParanoid" id="A0A4W3I8V6"/>
<dbReference type="Proteomes" id="UP000314986">
    <property type="component" value="Unassembled WGS sequence"/>
</dbReference>
<dbReference type="OMA" id="NMHDNMR"/>
<dbReference type="Gene3D" id="3.90.215.10">
    <property type="entry name" value="Gamma Fibrinogen, chain A, domain 1"/>
    <property type="match status" value="1"/>
</dbReference>
<accession>A0A4W3I8V6</accession>
<dbReference type="CDD" id="cd00087">
    <property type="entry name" value="FReD"/>
    <property type="match status" value="1"/>
</dbReference>
<organism evidence="2 3">
    <name type="scientific">Callorhinchus milii</name>
    <name type="common">Ghost shark</name>
    <dbReference type="NCBI Taxonomy" id="7868"/>
    <lineage>
        <taxon>Eukaryota</taxon>
        <taxon>Metazoa</taxon>
        <taxon>Chordata</taxon>
        <taxon>Craniata</taxon>
        <taxon>Vertebrata</taxon>
        <taxon>Chondrichthyes</taxon>
        <taxon>Holocephali</taxon>
        <taxon>Chimaeriformes</taxon>
        <taxon>Callorhinchidae</taxon>
        <taxon>Callorhinchus</taxon>
    </lineage>
</organism>
<name>A0A4W3I8V6_CALMI</name>
<proteinExistence type="predicted"/>
<evidence type="ECO:0000313" key="2">
    <source>
        <dbReference type="Ensembl" id="ENSCMIP00000025192.1"/>
    </source>
</evidence>
<dbReference type="GO" id="GO:0005615">
    <property type="term" value="C:extracellular space"/>
    <property type="evidence" value="ECO:0007669"/>
    <property type="project" value="TreeGrafter"/>
</dbReference>
<reference evidence="3" key="1">
    <citation type="journal article" date="2006" name="Science">
        <title>Ancient noncoding elements conserved in the human genome.</title>
        <authorList>
            <person name="Venkatesh B."/>
            <person name="Kirkness E.F."/>
            <person name="Loh Y.H."/>
            <person name="Halpern A.L."/>
            <person name="Lee A.P."/>
            <person name="Johnson J."/>
            <person name="Dandona N."/>
            <person name="Viswanathan L.D."/>
            <person name="Tay A."/>
            <person name="Venter J.C."/>
            <person name="Strausberg R.L."/>
            <person name="Brenner S."/>
        </authorList>
    </citation>
    <scope>NUCLEOTIDE SEQUENCE [LARGE SCALE GENOMIC DNA]</scope>
</reference>
<dbReference type="PROSITE" id="PS51406">
    <property type="entry name" value="FIBRINOGEN_C_2"/>
    <property type="match status" value="1"/>
</dbReference>
<evidence type="ECO:0000313" key="3">
    <source>
        <dbReference type="Proteomes" id="UP000314986"/>
    </source>
</evidence>
<reference evidence="2" key="4">
    <citation type="submission" date="2025-08" db="UniProtKB">
        <authorList>
            <consortium name="Ensembl"/>
        </authorList>
    </citation>
    <scope>IDENTIFICATION</scope>
</reference>
<dbReference type="Pfam" id="PF00147">
    <property type="entry name" value="Fibrinogen_C"/>
    <property type="match status" value="1"/>
</dbReference>
<evidence type="ECO:0000259" key="1">
    <source>
        <dbReference type="PROSITE" id="PS51406"/>
    </source>
</evidence>
<dbReference type="STRING" id="7868.ENSCMIP00000025192"/>
<dbReference type="NCBIfam" id="NF040941">
    <property type="entry name" value="GGGWT_bact"/>
    <property type="match status" value="1"/>
</dbReference>
<dbReference type="GeneTree" id="ENSGT00940000164423"/>
<dbReference type="SMART" id="SM00186">
    <property type="entry name" value="FBG"/>
    <property type="match status" value="1"/>
</dbReference>
<dbReference type="InterPro" id="IPR036056">
    <property type="entry name" value="Fibrinogen-like_C"/>
</dbReference>
<dbReference type="Ensembl" id="ENSCMIT00000025605.1">
    <property type="protein sequence ID" value="ENSCMIP00000025192.1"/>
    <property type="gene ID" value="ENSCMIG00000011083.1"/>
</dbReference>
<dbReference type="PANTHER" id="PTHR19143:SF425">
    <property type="entry name" value="FIBRINOGEN C-TERMINAL DOMAIN-CONTAINING PROTEIN"/>
    <property type="match status" value="1"/>
</dbReference>
<dbReference type="SUPFAM" id="SSF56496">
    <property type="entry name" value="Fibrinogen C-terminal domain-like"/>
    <property type="match status" value="1"/>
</dbReference>
<dbReference type="PANTHER" id="PTHR19143">
    <property type="entry name" value="FIBRINOGEN/TENASCIN/ANGIOPOEITIN"/>
    <property type="match status" value="1"/>
</dbReference>
<feature type="domain" description="Fibrinogen C-terminal" evidence="1">
    <location>
        <begin position="56"/>
        <end position="238"/>
    </location>
</feature>
<sequence>MLLITTEHSNAVGSSGTGVRFSTVIFLSFNIGLLAAGIENSHMLNEADRIVRGTINHQTKYPKDCSGLSRLSPSGFYIIQPENGPYLIVLCDMTTEGGGWTVIQKNTKLNELTWKATWTTYKFGFGNVQGDHWLGNKYIHQITQQGLYRVRFIVYNRHNVSSFADYNMFSVNSETEGYRLSLGTYSGTAGDSMNYDRYEQDNMKFSTFDRDQDRYGSNCAHSYQGGWWFNNCYRAVLNVRIPYWQTLCCGNCKGSIILIKPNTDCCPVPRTV</sequence>
<dbReference type="InterPro" id="IPR014716">
    <property type="entry name" value="Fibrinogen_a/b/g_C_1"/>
</dbReference>
<dbReference type="AlphaFoldDB" id="A0A4W3I8V6"/>
<gene>
    <name evidence="2" type="primary">LOC103180498</name>
</gene>
<dbReference type="InterPro" id="IPR002181">
    <property type="entry name" value="Fibrinogen_a/b/g_C_dom"/>
</dbReference>
<protein>
    <submittedName>
        <fullName evidence="2">Fibrinogen-like protein A</fullName>
    </submittedName>
</protein>
<reference evidence="3" key="2">
    <citation type="journal article" date="2007" name="PLoS Biol.">
        <title>Survey sequencing and comparative analysis of the elephant shark (Callorhinchus milii) genome.</title>
        <authorList>
            <person name="Venkatesh B."/>
            <person name="Kirkness E.F."/>
            <person name="Loh Y.H."/>
            <person name="Halpern A.L."/>
            <person name="Lee A.P."/>
            <person name="Johnson J."/>
            <person name="Dandona N."/>
            <person name="Viswanathan L.D."/>
            <person name="Tay A."/>
            <person name="Venter J.C."/>
            <person name="Strausberg R.L."/>
            <person name="Brenner S."/>
        </authorList>
    </citation>
    <scope>NUCLEOTIDE SEQUENCE [LARGE SCALE GENOMIC DNA]</scope>
</reference>
<keyword evidence="3" id="KW-1185">Reference proteome</keyword>
<reference evidence="3" key="3">
    <citation type="journal article" date="2014" name="Nature">
        <title>Elephant shark genome provides unique insights into gnathostome evolution.</title>
        <authorList>
            <consortium name="International Elephant Shark Genome Sequencing Consortium"/>
            <person name="Venkatesh B."/>
            <person name="Lee A.P."/>
            <person name="Ravi V."/>
            <person name="Maurya A.K."/>
            <person name="Lian M.M."/>
            <person name="Swann J.B."/>
            <person name="Ohta Y."/>
            <person name="Flajnik M.F."/>
            <person name="Sutoh Y."/>
            <person name="Kasahara M."/>
            <person name="Hoon S."/>
            <person name="Gangu V."/>
            <person name="Roy S.W."/>
            <person name="Irimia M."/>
            <person name="Korzh V."/>
            <person name="Kondrychyn I."/>
            <person name="Lim Z.W."/>
            <person name="Tay B.H."/>
            <person name="Tohari S."/>
            <person name="Kong K.W."/>
            <person name="Ho S."/>
            <person name="Lorente-Galdos B."/>
            <person name="Quilez J."/>
            <person name="Marques-Bonet T."/>
            <person name="Raney B.J."/>
            <person name="Ingham P.W."/>
            <person name="Tay A."/>
            <person name="Hillier L.W."/>
            <person name="Minx P."/>
            <person name="Boehm T."/>
            <person name="Wilson R.K."/>
            <person name="Brenner S."/>
            <person name="Warren W.C."/>
        </authorList>
    </citation>
    <scope>NUCLEOTIDE SEQUENCE [LARGE SCALE GENOMIC DNA]</scope>
</reference>